<name>A0A4R0XTD7_9MOLU</name>
<protein>
    <recommendedName>
        <fullName evidence="1">PPC domain-containing protein</fullName>
    </recommendedName>
</protein>
<dbReference type="CDD" id="cd11378">
    <property type="entry name" value="DUF296"/>
    <property type="match status" value="1"/>
</dbReference>
<accession>A0A4R0XTD7</accession>
<dbReference type="PANTHER" id="PTHR34988">
    <property type="entry name" value="PROTEIN, PUTATIVE-RELATED"/>
    <property type="match status" value="1"/>
</dbReference>
<dbReference type="SUPFAM" id="SSF117856">
    <property type="entry name" value="AF0104/ALDC/Ptd012-like"/>
    <property type="match status" value="1"/>
</dbReference>
<comment type="caution">
    <text evidence="2">The sequence shown here is derived from an EMBL/GenBank/DDBJ whole genome shotgun (WGS) entry which is preliminary data.</text>
</comment>
<feature type="domain" description="PPC" evidence="1">
    <location>
        <begin position="4"/>
        <end position="138"/>
    </location>
</feature>
<gene>
    <name evidence="2" type="ORF">C4B24_03265</name>
</gene>
<proteinExistence type="predicted"/>
<dbReference type="Proteomes" id="UP000294192">
    <property type="component" value="Unassembled WGS sequence"/>
</dbReference>
<reference evidence="2 3" key="1">
    <citation type="submission" date="2018-02" db="EMBL/GenBank/DDBJ databases">
        <title>Mycoplasma marinum and Mycoplasma todarodis sp. nov., moderately halophilic and psychrotolerant mycoplasmas isolated from cephalopods.</title>
        <authorList>
            <person name="Viver T."/>
        </authorList>
    </citation>
    <scope>NUCLEOTIDE SEQUENCE [LARGE SCALE GENOMIC DNA]</scope>
    <source>
        <strain evidence="2 3">PE</strain>
    </source>
</reference>
<dbReference type="Gene3D" id="3.30.1330.80">
    <property type="entry name" value="Hypothetical protein, similar to alpha- acetolactate decarboxylase, domain 2"/>
    <property type="match status" value="1"/>
</dbReference>
<dbReference type="Pfam" id="PF03479">
    <property type="entry name" value="PCC"/>
    <property type="match status" value="1"/>
</dbReference>
<organism evidence="2 3">
    <name type="scientific">Mycoplasma marinum</name>
    <dbReference type="NCBI Taxonomy" id="1937190"/>
    <lineage>
        <taxon>Bacteria</taxon>
        <taxon>Bacillati</taxon>
        <taxon>Mycoplasmatota</taxon>
        <taxon>Mollicutes</taxon>
        <taxon>Mycoplasmataceae</taxon>
        <taxon>Mycoplasma</taxon>
    </lineage>
</organism>
<dbReference type="OrthoDB" id="9798999at2"/>
<dbReference type="InterPro" id="IPR005175">
    <property type="entry name" value="PPC_dom"/>
</dbReference>
<dbReference type="EMBL" id="PSZO01000015">
    <property type="protein sequence ID" value="TCG11017.1"/>
    <property type="molecule type" value="Genomic_DNA"/>
</dbReference>
<dbReference type="RefSeq" id="WP_131599309.1">
    <property type="nucleotide sequence ID" value="NZ_PSZO01000015.1"/>
</dbReference>
<dbReference type="AlphaFoldDB" id="A0A4R0XTD7"/>
<evidence type="ECO:0000313" key="2">
    <source>
        <dbReference type="EMBL" id="TCG11017.1"/>
    </source>
</evidence>
<evidence type="ECO:0000259" key="1">
    <source>
        <dbReference type="PROSITE" id="PS51742"/>
    </source>
</evidence>
<dbReference type="PROSITE" id="PS51742">
    <property type="entry name" value="PPC"/>
    <property type="match status" value="1"/>
</dbReference>
<dbReference type="PANTHER" id="PTHR34988:SF1">
    <property type="entry name" value="DNA-BINDING PROTEIN"/>
    <property type="match status" value="1"/>
</dbReference>
<evidence type="ECO:0000313" key="3">
    <source>
        <dbReference type="Proteomes" id="UP000294192"/>
    </source>
</evidence>
<keyword evidence="3" id="KW-1185">Reference proteome</keyword>
<sequence>MEYKKLNNGSIALKISIGEKIRESLTKLVADEAIKFAKIEGVGAIENVTLGFLQENGEYKTKEFKEELELLSMKGSIAGDGEIHLHVTLGKKDFSVIGGHFFEGEVIGVGEIFITILSDQSILKKQTGKDKFPTWQLK</sequence>